<keyword evidence="2" id="KW-1185">Reference proteome</keyword>
<proteinExistence type="predicted"/>
<evidence type="ECO:0000313" key="2">
    <source>
        <dbReference type="Proteomes" id="UP000295668"/>
    </source>
</evidence>
<gene>
    <name evidence="1" type="ORF">EZJ43_08470</name>
</gene>
<name>A0A4R5MLI1_9SPHI</name>
<dbReference type="EMBL" id="SJCY01000004">
    <property type="protein sequence ID" value="TDG36541.1"/>
    <property type="molecule type" value="Genomic_DNA"/>
</dbReference>
<dbReference type="OrthoDB" id="771769at2"/>
<accession>A0A4R5MLI1</accession>
<dbReference type="Proteomes" id="UP000295668">
    <property type="component" value="Unassembled WGS sequence"/>
</dbReference>
<protein>
    <submittedName>
        <fullName evidence="1">Uncharacterized protein</fullName>
    </submittedName>
</protein>
<dbReference type="AlphaFoldDB" id="A0A4R5MLI1"/>
<evidence type="ECO:0000313" key="1">
    <source>
        <dbReference type="EMBL" id="TDG36541.1"/>
    </source>
</evidence>
<reference evidence="1 2" key="1">
    <citation type="submission" date="2019-02" db="EMBL/GenBank/DDBJ databases">
        <title>Pedobacter sp. nov., a novel speices isolated from soil of pinguins habitat in Antarcitica.</title>
        <authorList>
            <person name="He R.-H."/>
        </authorList>
    </citation>
    <scope>NUCLEOTIDE SEQUENCE [LARGE SCALE GENOMIC DNA]</scope>
    <source>
        <strain evidence="1 2">E01020</strain>
    </source>
</reference>
<organism evidence="1 2">
    <name type="scientific">Pedobacter changchengzhani</name>
    <dbReference type="NCBI Taxonomy" id="2529274"/>
    <lineage>
        <taxon>Bacteria</taxon>
        <taxon>Pseudomonadati</taxon>
        <taxon>Bacteroidota</taxon>
        <taxon>Sphingobacteriia</taxon>
        <taxon>Sphingobacteriales</taxon>
        <taxon>Sphingobacteriaceae</taxon>
        <taxon>Pedobacter</taxon>
    </lineage>
</organism>
<sequence>MTTLTIQVDDKDTDFLLQVLKRINGKIVKTSKKENLLDGIKKGLQEAKQISEGKLQPLSLKDI</sequence>
<dbReference type="RefSeq" id="WP_133262270.1">
    <property type="nucleotide sequence ID" value="NZ_SJCY01000004.1"/>
</dbReference>
<comment type="caution">
    <text evidence="1">The sequence shown here is derived from an EMBL/GenBank/DDBJ whole genome shotgun (WGS) entry which is preliminary data.</text>
</comment>